<dbReference type="InterPro" id="IPR036249">
    <property type="entry name" value="Thioredoxin-like_sf"/>
</dbReference>
<dbReference type="InterPro" id="IPR050824">
    <property type="entry name" value="Thiol_disulfide_DsbA"/>
</dbReference>
<accession>A0ABS7WRC2</accession>
<evidence type="ECO:0000313" key="2">
    <source>
        <dbReference type="Proteomes" id="UP000786183"/>
    </source>
</evidence>
<dbReference type="Gene3D" id="3.40.30.10">
    <property type="entry name" value="Glutaredoxin"/>
    <property type="match status" value="1"/>
</dbReference>
<dbReference type="PANTHER" id="PTHR35891">
    <property type="entry name" value="THIOL:DISULFIDE INTERCHANGE PROTEIN DSBA"/>
    <property type="match status" value="1"/>
</dbReference>
<proteinExistence type="predicted"/>
<organism evidence="1 2">
    <name type="scientific">Campylobacter canadensis</name>
    <dbReference type="NCBI Taxonomy" id="449520"/>
    <lineage>
        <taxon>Bacteria</taxon>
        <taxon>Pseudomonadati</taxon>
        <taxon>Campylobacterota</taxon>
        <taxon>Epsilonproteobacteria</taxon>
        <taxon>Campylobacterales</taxon>
        <taxon>Campylobacteraceae</taxon>
        <taxon>Campylobacter</taxon>
    </lineage>
</organism>
<evidence type="ECO:0000313" key="1">
    <source>
        <dbReference type="EMBL" id="MBZ7986629.1"/>
    </source>
</evidence>
<dbReference type="EMBL" id="JACGBB010000001">
    <property type="protein sequence ID" value="MBZ7986629.1"/>
    <property type="molecule type" value="Genomic_DNA"/>
</dbReference>
<reference evidence="1 2" key="1">
    <citation type="submission" date="2020-07" db="EMBL/GenBank/DDBJ databases">
        <title>Transfer of Campylobacter canadensis to the novel genus Avispirillum gen. nov., that also includes two novel species recovered from migratory waterfowl: Avispirillum anseris sp. nov. and Avispirillum brantae sp. nov.</title>
        <authorList>
            <person name="Miller W.G."/>
            <person name="Chapman M.H."/>
            <person name="Yee E."/>
            <person name="Inglis G.D."/>
        </authorList>
    </citation>
    <scope>NUCLEOTIDE SEQUENCE [LARGE SCALE GENOMIC DNA]</scope>
    <source>
        <strain evidence="1 2">L283</strain>
    </source>
</reference>
<dbReference type="RefSeq" id="WP_224325087.1">
    <property type="nucleotide sequence ID" value="NZ_JACGBB010000001.1"/>
</dbReference>
<sequence length="205" mass="23728">MRKIFIYLALCCALFANEAKYYELKSPLNNKENSLIEIFSYSCIHCYAHFKEKTLEKIHSKLPNLNIEYKVVKSWDLFANRLALILAYAKYKDEQNNANFSNGLYAKIIQSYFNEVFIKKNNFNNNVNNFEKIGLNILKISKKQLEKFKTSNIAQGILNDLDKSDAIANEYGTPSFIVNGKYIINLNAVHSVDDFVNIINEINEK</sequence>
<gene>
    <name evidence="1" type="ORF">AVCANL283_00685</name>
</gene>
<keyword evidence="2" id="KW-1185">Reference proteome</keyword>
<comment type="caution">
    <text evidence="1">The sequence shown here is derived from an EMBL/GenBank/DDBJ whole genome shotgun (WGS) entry which is preliminary data.</text>
</comment>
<dbReference type="SUPFAM" id="SSF52833">
    <property type="entry name" value="Thioredoxin-like"/>
    <property type="match status" value="1"/>
</dbReference>
<name>A0ABS7WRC2_9BACT</name>
<dbReference type="PANTHER" id="PTHR35891:SF3">
    <property type="entry name" value="THIOL:DISULFIDE INTERCHANGE PROTEIN DSBL"/>
    <property type="match status" value="1"/>
</dbReference>
<dbReference type="Proteomes" id="UP000786183">
    <property type="component" value="Unassembled WGS sequence"/>
</dbReference>
<protein>
    <submittedName>
        <fullName evidence="1">Thioredoxin domain-containing protein</fullName>
    </submittedName>
</protein>